<sequence length="155" mass="16411">MVPGVKGYIDAEKQKVYAKGLVQGSAILHQDNIQSIAPSFSVPVLASSIFLPISVTEWSAGLYVSLTIAGSRPGDLIPGAWASFMIKEIPELFIIGRPDVTIVAIRSNDLDIFEVNDIMISNMLASECIAETQQGCSCWLFGGGGEGSSVMASSV</sequence>
<proteinExistence type="predicted"/>
<protein>
    <submittedName>
        <fullName evidence="1">Uncharacterized protein</fullName>
    </submittedName>
</protein>
<evidence type="ECO:0000313" key="2">
    <source>
        <dbReference type="Proteomes" id="UP000309997"/>
    </source>
</evidence>
<organism evidence="1 2">
    <name type="scientific">Populus alba</name>
    <name type="common">White poplar</name>
    <dbReference type="NCBI Taxonomy" id="43335"/>
    <lineage>
        <taxon>Eukaryota</taxon>
        <taxon>Viridiplantae</taxon>
        <taxon>Streptophyta</taxon>
        <taxon>Embryophyta</taxon>
        <taxon>Tracheophyta</taxon>
        <taxon>Spermatophyta</taxon>
        <taxon>Magnoliopsida</taxon>
        <taxon>eudicotyledons</taxon>
        <taxon>Gunneridae</taxon>
        <taxon>Pentapetalae</taxon>
        <taxon>rosids</taxon>
        <taxon>fabids</taxon>
        <taxon>Malpighiales</taxon>
        <taxon>Salicaceae</taxon>
        <taxon>Saliceae</taxon>
        <taxon>Populus</taxon>
    </lineage>
</organism>
<dbReference type="Proteomes" id="UP000309997">
    <property type="component" value="Unassembled WGS sequence"/>
</dbReference>
<reference evidence="1 2" key="1">
    <citation type="journal article" date="2024" name="Plant Biotechnol. J.">
        <title>Genome and CRISPR/Cas9 system of a widespread forest tree (Populus alba) in the world.</title>
        <authorList>
            <person name="Liu Y.J."/>
            <person name="Jiang P.F."/>
            <person name="Han X.M."/>
            <person name="Li X.Y."/>
            <person name="Wang H.M."/>
            <person name="Wang Y.J."/>
            <person name="Wang X.X."/>
            <person name="Zeng Q.Y."/>
        </authorList>
    </citation>
    <scope>NUCLEOTIDE SEQUENCE [LARGE SCALE GENOMIC DNA]</scope>
    <source>
        <strain evidence="2">cv. PAL-ZL1</strain>
    </source>
</reference>
<accession>A0ACC4CW75</accession>
<gene>
    <name evidence="1" type="ORF">D5086_000541</name>
</gene>
<dbReference type="EMBL" id="RCHU02000001">
    <property type="protein sequence ID" value="KAL3609521.1"/>
    <property type="molecule type" value="Genomic_DNA"/>
</dbReference>
<keyword evidence="2" id="KW-1185">Reference proteome</keyword>
<name>A0ACC4CW75_POPAL</name>
<comment type="caution">
    <text evidence="1">The sequence shown here is derived from an EMBL/GenBank/DDBJ whole genome shotgun (WGS) entry which is preliminary data.</text>
</comment>
<evidence type="ECO:0000313" key="1">
    <source>
        <dbReference type="EMBL" id="KAL3609521.1"/>
    </source>
</evidence>